<dbReference type="Gene3D" id="1.20.5.1160">
    <property type="entry name" value="Vasodilator-stimulated phosphoprotein"/>
    <property type="match status" value="1"/>
</dbReference>
<dbReference type="InterPro" id="IPR039008">
    <property type="entry name" value="IF_rod_dom"/>
</dbReference>
<evidence type="ECO:0000313" key="10">
    <source>
        <dbReference type="Ensembl" id="ENSNBRP00000024009.1"/>
    </source>
</evidence>
<keyword evidence="2" id="KW-0416">Keratin</keyword>
<evidence type="ECO:0000256" key="8">
    <source>
        <dbReference type="SAM" id="MobiDB-lite"/>
    </source>
</evidence>
<sequence length="462" mass="52119">MELRRQSSQNYGLSSLGGPRSLRMETSYAHSVTGGAGGRGTKISSTSYGSRVGSGFGGGYDYQSLSSGSTSGVMGIGSEKHAMQRLNDRLANYLETVRNLEKANAVLEVKIREATENRGPLEGRDYSKYYTIIEGLRAQILDMTRANAQYAISLDNASLASDDLRTKYEYELSMRQTVEADVSRLRKILDDTNVTRLHLESEIESLQEELISLKKNHEREVDELRVQIAQAGVHVDVDAPKGQDLARIMEEIRAKYEKIALQNQQELEAWHNSQITEVEVKVTESSTALKEAAGVMTETRRRHQALEIELQSAHSLKASLEAALHDIERRYNLELEKYNEIILSLQEELAHIRSSIQQNTNEYEALLNIKVKLEAEIAEYRRLLDGEGDLKQKPSSSRGCICKFDLKQPHQMPLTCVYPVQREKNGRPENSRTTVMDRPCKIQRADWPQDNQISSNPPNHGQ</sequence>
<dbReference type="GO" id="GO:0005198">
    <property type="term" value="F:structural molecule activity"/>
    <property type="evidence" value="ECO:0007669"/>
    <property type="project" value="InterPro"/>
</dbReference>
<feature type="region of interest" description="Disordered" evidence="8">
    <location>
        <begin position="424"/>
        <end position="462"/>
    </location>
</feature>
<evidence type="ECO:0000256" key="5">
    <source>
        <dbReference type="ARBA" id="ARBA00037340"/>
    </source>
</evidence>
<dbReference type="PROSITE" id="PS51842">
    <property type="entry name" value="IF_ROD_2"/>
    <property type="match status" value="1"/>
</dbReference>
<evidence type="ECO:0000259" key="9">
    <source>
        <dbReference type="PROSITE" id="PS51842"/>
    </source>
</evidence>
<dbReference type="FunFam" id="1.20.5.170:FF:000002">
    <property type="entry name" value="Type I keratin KA11"/>
    <property type="match status" value="1"/>
</dbReference>
<protein>
    <submittedName>
        <fullName evidence="10">Keratin 18a, tandem duplicate 2</fullName>
    </submittedName>
</protein>
<keyword evidence="1" id="KW-0597">Phosphoprotein</keyword>
<dbReference type="Gene3D" id="1.20.5.170">
    <property type="match status" value="1"/>
</dbReference>
<evidence type="ECO:0000256" key="4">
    <source>
        <dbReference type="ARBA" id="ARBA00023054"/>
    </source>
</evidence>
<evidence type="ECO:0000256" key="2">
    <source>
        <dbReference type="ARBA" id="ARBA00022744"/>
    </source>
</evidence>
<dbReference type="SUPFAM" id="SSF64593">
    <property type="entry name" value="Intermediate filament protein, coiled coil region"/>
    <property type="match status" value="2"/>
</dbReference>
<accession>A0A3Q4N0L8</accession>
<keyword evidence="4 7" id="KW-0175">Coiled coil</keyword>
<feature type="coiled-coil region" evidence="7">
    <location>
        <begin position="303"/>
        <end position="383"/>
    </location>
</feature>
<name>A0A3Q4N0L8_NEOBR</name>
<dbReference type="PRINTS" id="PR01248">
    <property type="entry name" value="TYPE1KERATIN"/>
</dbReference>
<proteinExistence type="predicted"/>
<feature type="compositionally biased region" description="Polar residues" evidence="8">
    <location>
        <begin position="449"/>
        <end position="462"/>
    </location>
</feature>
<evidence type="ECO:0000256" key="7">
    <source>
        <dbReference type="SAM" id="Coils"/>
    </source>
</evidence>
<keyword evidence="11" id="KW-1185">Reference proteome</keyword>
<dbReference type="Gene3D" id="1.20.5.500">
    <property type="entry name" value="Single helix bin"/>
    <property type="match status" value="1"/>
</dbReference>
<dbReference type="GO" id="GO:0045104">
    <property type="term" value="P:intermediate filament cytoskeleton organization"/>
    <property type="evidence" value="ECO:0007669"/>
    <property type="project" value="TreeGrafter"/>
</dbReference>
<feature type="coiled-coil region" evidence="7">
    <location>
        <begin position="83"/>
        <end position="117"/>
    </location>
</feature>
<dbReference type="STRING" id="32507.ENSNBRP00000024009"/>
<dbReference type="PANTHER" id="PTHR23239:SF349">
    <property type="entry name" value="KERATIN, TYPE I CYTOSKELETAL 18"/>
    <property type="match status" value="1"/>
</dbReference>
<organism evidence="10 11">
    <name type="scientific">Neolamprologus brichardi</name>
    <name type="common">Fairy cichlid</name>
    <name type="synonym">Lamprologus brichardi</name>
    <dbReference type="NCBI Taxonomy" id="32507"/>
    <lineage>
        <taxon>Eukaryota</taxon>
        <taxon>Metazoa</taxon>
        <taxon>Chordata</taxon>
        <taxon>Craniata</taxon>
        <taxon>Vertebrata</taxon>
        <taxon>Euteleostomi</taxon>
        <taxon>Actinopterygii</taxon>
        <taxon>Neopterygii</taxon>
        <taxon>Teleostei</taxon>
        <taxon>Neoteleostei</taxon>
        <taxon>Acanthomorphata</taxon>
        <taxon>Ovalentaria</taxon>
        <taxon>Cichlomorphae</taxon>
        <taxon>Cichliformes</taxon>
        <taxon>Cichlidae</taxon>
        <taxon>African cichlids</taxon>
        <taxon>Pseudocrenilabrinae</taxon>
        <taxon>Lamprologini</taxon>
        <taxon>Neolamprologus</taxon>
    </lineage>
</organism>
<dbReference type="Proteomes" id="UP000261580">
    <property type="component" value="Unassembled WGS sequence"/>
</dbReference>
<feature type="coiled-coil region" evidence="7">
    <location>
        <begin position="189"/>
        <end position="234"/>
    </location>
</feature>
<evidence type="ECO:0000256" key="6">
    <source>
        <dbReference type="ARBA" id="ARBA00038630"/>
    </source>
</evidence>
<dbReference type="GeneTree" id="ENSGT00940000163961"/>
<dbReference type="SMART" id="SM01391">
    <property type="entry name" value="Filament"/>
    <property type="match status" value="1"/>
</dbReference>
<dbReference type="Pfam" id="PF00038">
    <property type="entry name" value="Filament"/>
    <property type="match status" value="1"/>
</dbReference>
<evidence type="ECO:0000256" key="3">
    <source>
        <dbReference type="ARBA" id="ARBA00022754"/>
    </source>
</evidence>
<evidence type="ECO:0000256" key="1">
    <source>
        <dbReference type="ARBA" id="ARBA00022553"/>
    </source>
</evidence>
<keyword evidence="3" id="KW-0403">Intermediate filament</keyword>
<feature type="domain" description="IF rod" evidence="9">
    <location>
        <begin position="79"/>
        <end position="391"/>
    </location>
</feature>
<comment type="subunit">
    <text evidence="6">Heterotetramer of two type I and two type II keratins. Keratin-18 associates with keratin-8.</text>
</comment>
<dbReference type="PANTHER" id="PTHR23239">
    <property type="entry name" value="INTERMEDIATE FILAMENT"/>
    <property type="match status" value="1"/>
</dbReference>
<comment type="function">
    <text evidence="5">When phosphorylated, plays a role in filament reorganization.</text>
</comment>
<dbReference type="InterPro" id="IPR002957">
    <property type="entry name" value="Keratin_I"/>
</dbReference>
<reference evidence="10" key="2">
    <citation type="submission" date="2025-09" db="UniProtKB">
        <authorList>
            <consortium name="Ensembl"/>
        </authorList>
    </citation>
    <scope>IDENTIFICATION</scope>
</reference>
<reference evidence="10" key="1">
    <citation type="submission" date="2025-08" db="UniProtKB">
        <authorList>
            <consortium name="Ensembl"/>
        </authorList>
    </citation>
    <scope>IDENTIFICATION</scope>
</reference>
<evidence type="ECO:0000313" key="11">
    <source>
        <dbReference type="Proteomes" id="UP000261580"/>
    </source>
</evidence>
<dbReference type="AlphaFoldDB" id="A0A3Q4N0L8"/>
<dbReference type="GO" id="GO:0045095">
    <property type="term" value="C:keratin filament"/>
    <property type="evidence" value="ECO:0007669"/>
    <property type="project" value="TreeGrafter"/>
</dbReference>
<dbReference type="Ensembl" id="ENSNBRT00000024633.1">
    <property type="protein sequence ID" value="ENSNBRP00000024009.1"/>
    <property type="gene ID" value="ENSNBRG00000017708.1"/>
</dbReference>
<dbReference type="Bgee" id="ENSNBRG00000017708">
    <property type="expression patterns" value="Expressed in heart"/>
</dbReference>